<dbReference type="Proteomes" id="UP000185753">
    <property type="component" value="Unassembled WGS sequence"/>
</dbReference>
<protein>
    <submittedName>
        <fullName evidence="1">Uncharacterized protein</fullName>
    </submittedName>
</protein>
<proteinExistence type="predicted"/>
<gene>
    <name evidence="1" type="ORF">A9J31_04350</name>
</gene>
<reference evidence="2" key="1">
    <citation type="submission" date="2016-06" db="EMBL/GenBank/DDBJ databases">
        <authorList>
            <person name="Radolfova-Krizova L."/>
            <person name="Nemec A."/>
        </authorList>
    </citation>
    <scope>NUCLEOTIDE SEQUENCE [LARGE SCALE GENOMIC DNA]</scope>
    <source>
        <strain evidence="2">ANC 4275</strain>
    </source>
</reference>
<evidence type="ECO:0000313" key="2">
    <source>
        <dbReference type="Proteomes" id="UP000185753"/>
    </source>
</evidence>
<comment type="caution">
    <text evidence="1">The sequence shown here is derived from an EMBL/GenBank/DDBJ whole genome shotgun (WGS) entry which is preliminary data.</text>
</comment>
<sequence length="185" mass="21334">MFNYQKTELGFKVLKDRSITLNARQRRLLLLIGSDDFNQMQSHHQQRIAEASLLQQLVELDLIQYCGDIAHVSDEQTILFSNDSNITQTTAQSENHLEAFPALNSSHLASKHNLNHSFDSNQNVHNILSRKPQQSTSLPTFEDHHKSFHKELVSENLVFIEQDFETLQLYMCNFICATYCINIVV</sequence>
<organism evidence="1 2">
    <name type="scientific">Acinetobacter gandensis</name>
    <dbReference type="NCBI Taxonomy" id="1443941"/>
    <lineage>
        <taxon>Bacteria</taxon>
        <taxon>Pseudomonadati</taxon>
        <taxon>Pseudomonadota</taxon>
        <taxon>Gammaproteobacteria</taxon>
        <taxon>Moraxellales</taxon>
        <taxon>Moraxellaceae</taxon>
        <taxon>Acinetobacter</taxon>
    </lineage>
</organism>
<dbReference type="EMBL" id="LZDS01000023">
    <property type="protein sequence ID" value="OBX28846.1"/>
    <property type="molecule type" value="Genomic_DNA"/>
</dbReference>
<dbReference type="OrthoDB" id="6711986at2"/>
<name>A0A1A7RA97_9GAMM</name>
<dbReference type="RefSeq" id="WP_067764098.1">
    <property type="nucleotide sequence ID" value="NZ_LZDS01000023.1"/>
</dbReference>
<keyword evidence="2" id="KW-1185">Reference proteome</keyword>
<accession>A0A1A7RA97</accession>
<dbReference type="STRING" id="1443941.A9J31_04350"/>
<dbReference type="AlphaFoldDB" id="A0A1A7RA97"/>
<evidence type="ECO:0000313" key="1">
    <source>
        <dbReference type="EMBL" id="OBX28846.1"/>
    </source>
</evidence>